<gene>
    <name evidence="4" type="ORF">CH360_03935</name>
    <name evidence="5" type="ORF">CH373_07075</name>
</gene>
<organism evidence="5 7">
    <name type="scientific">Leptospira perolatii</name>
    <dbReference type="NCBI Taxonomy" id="2023191"/>
    <lineage>
        <taxon>Bacteria</taxon>
        <taxon>Pseudomonadati</taxon>
        <taxon>Spirochaetota</taxon>
        <taxon>Spirochaetia</taxon>
        <taxon>Leptospirales</taxon>
        <taxon>Leptospiraceae</taxon>
        <taxon>Leptospira</taxon>
    </lineage>
</organism>
<dbReference type="OrthoDB" id="323334at2"/>
<dbReference type="InterPro" id="IPR006860">
    <property type="entry name" value="FecR"/>
</dbReference>
<reference evidence="6 7" key="1">
    <citation type="submission" date="2017-07" db="EMBL/GenBank/DDBJ databases">
        <title>Leptospira spp. isolated from tropical soils.</title>
        <authorList>
            <person name="Thibeaux R."/>
            <person name="Iraola G."/>
            <person name="Ferres I."/>
            <person name="Bierque E."/>
            <person name="Girault D."/>
            <person name="Soupe-Gilbert M.-E."/>
            <person name="Picardeau M."/>
            <person name="Goarant C."/>
        </authorList>
    </citation>
    <scope>NUCLEOTIDE SEQUENCE [LARGE SCALE GENOMIC DNA]</scope>
    <source>
        <strain evidence="5 7">FH1-B-B1</strain>
        <strain evidence="4 6">FH1-B-C1</strain>
    </source>
</reference>
<feature type="chain" id="PRO_5014819189" evidence="2">
    <location>
        <begin position="28"/>
        <end position="248"/>
    </location>
</feature>
<name>A0A2M9ZP94_9LEPT</name>
<feature type="signal peptide" evidence="2">
    <location>
        <begin position="1"/>
        <end position="27"/>
    </location>
</feature>
<dbReference type="EMBL" id="NPDZ01000003">
    <property type="protein sequence ID" value="PJZ73896.1"/>
    <property type="molecule type" value="Genomic_DNA"/>
</dbReference>
<dbReference type="PANTHER" id="PTHR38731:SF1">
    <property type="entry name" value="FECR PROTEIN DOMAIN-CONTAINING PROTEIN"/>
    <property type="match status" value="1"/>
</dbReference>
<accession>A0A2M9ZP94</accession>
<protein>
    <submittedName>
        <fullName evidence="5">Iron dicitrate transport regulator FecR</fullName>
    </submittedName>
</protein>
<evidence type="ECO:0000313" key="7">
    <source>
        <dbReference type="Proteomes" id="UP000231990"/>
    </source>
</evidence>
<keyword evidence="1" id="KW-0175">Coiled coil</keyword>
<evidence type="ECO:0000313" key="4">
    <source>
        <dbReference type="EMBL" id="PJZ70686.1"/>
    </source>
</evidence>
<feature type="domain" description="FecR protein" evidence="3">
    <location>
        <begin position="63"/>
        <end position="150"/>
    </location>
</feature>
<evidence type="ECO:0000259" key="3">
    <source>
        <dbReference type="Pfam" id="PF04773"/>
    </source>
</evidence>
<keyword evidence="2" id="KW-0732">Signal</keyword>
<dbReference type="Proteomes" id="UP000231962">
    <property type="component" value="Unassembled WGS sequence"/>
</dbReference>
<sequence>MAILSKFRMKSCIVLLLVSPFTYSIYAADEIAVTLFVSGKVSYTQNGKKLDLKKNVVLGKEDTIESADGKADIQVGPNAVIRLAPFSKVKIADLSSSAKENKSTVQLVSGKVFARVDKSDKKENFSVSSTSYTAGVRGTQFVVSEESEEARKQNPKNEDSNIPNGIFVKEGEVGVTTSSGNSVPVKSGEEAILSPEGLLKQPLEIFMQEKMKILDGFRKISEENYQLLKNQREQNQEMIRKARESSYQ</sequence>
<dbReference type="Gene3D" id="2.60.120.1440">
    <property type="match status" value="1"/>
</dbReference>
<feature type="coiled-coil region" evidence="1">
    <location>
        <begin position="218"/>
        <end position="245"/>
    </location>
</feature>
<dbReference type="EMBL" id="NPDY01000002">
    <property type="protein sequence ID" value="PJZ70686.1"/>
    <property type="molecule type" value="Genomic_DNA"/>
</dbReference>
<keyword evidence="6" id="KW-1185">Reference proteome</keyword>
<proteinExistence type="predicted"/>
<dbReference type="PANTHER" id="PTHR38731">
    <property type="entry name" value="LIPL45-RELATED LIPOPROTEIN-RELATED"/>
    <property type="match status" value="1"/>
</dbReference>
<evidence type="ECO:0000313" key="5">
    <source>
        <dbReference type="EMBL" id="PJZ73896.1"/>
    </source>
</evidence>
<evidence type="ECO:0000256" key="1">
    <source>
        <dbReference type="SAM" id="Coils"/>
    </source>
</evidence>
<comment type="caution">
    <text evidence="5">The sequence shown here is derived from an EMBL/GenBank/DDBJ whole genome shotgun (WGS) entry which is preliminary data.</text>
</comment>
<evidence type="ECO:0000256" key="2">
    <source>
        <dbReference type="SAM" id="SignalP"/>
    </source>
</evidence>
<dbReference type="Proteomes" id="UP000231990">
    <property type="component" value="Unassembled WGS sequence"/>
</dbReference>
<evidence type="ECO:0000313" key="6">
    <source>
        <dbReference type="Proteomes" id="UP000231962"/>
    </source>
</evidence>
<dbReference type="AlphaFoldDB" id="A0A2M9ZP94"/>
<dbReference type="Pfam" id="PF04773">
    <property type="entry name" value="FecR"/>
    <property type="match status" value="1"/>
</dbReference>